<comment type="caution">
    <text evidence="9">The sequence shown here is derived from an EMBL/GenBank/DDBJ whole genome shotgun (WGS) entry which is preliminary data.</text>
</comment>
<comment type="function">
    <text evidence="2">Exopeptidase that catalyzes the hydrolytic cleavage of multi-L-arginyl-poly-L-aspartic acid (cyanophycin; a water-insoluble reserve polymer) into aspartate-arginine dipeptides.</text>
</comment>
<evidence type="ECO:0000256" key="2">
    <source>
        <dbReference type="ARBA" id="ARBA00002039"/>
    </source>
</evidence>
<dbReference type="CDD" id="cd03145">
    <property type="entry name" value="GAT1_cyanophycinase"/>
    <property type="match status" value="1"/>
</dbReference>
<keyword evidence="6" id="KW-0645">Protease</keyword>
<organism evidence="9 10">
    <name type="scientific">Bacillus songklensis</name>
    <dbReference type="NCBI Taxonomy" id="1069116"/>
    <lineage>
        <taxon>Bacteria</taxon>
        <taxon>Bacillati</taxon>
        <taxon>Bacillota</taxon>
        <taxon>Bacilli</taxon>
        <taxon>Bacillales</taxon>
        <taxon>Bacillaceae</taxon>
        <taxon>Bacillus</taxon>
    </lineage>
</organism>
<comment type="similarity">
    <text evidence="3">Belongs to the peptidase S51 family.</text>
</comment>
<dbReference type="Gene3D" id="3.40.50.880">
    <property type="match status" value="1"/>
</dbReference>
<protein>
    <recommendedName>
        <fullName evidence="5">Cyanophycinase</fullName>
        <ecNumber evidence="4">3.4.15.6</ecNumber>
    </recommendedName>
</protein>
<dbReference type="EMBL" id="JBHRZT010000032">
    <property type="protein sequence ID" value="MFC3883547.1"/>
    <property type="molecule type" value="Genomic_DNA"/>
</dbReference>
<keyword evidence="10" id="KW-1185">Reference proteome</keyword>
<evidence type="ECO:0000256" key="8">
    <source>
        <dbReference type="ARBA" id="ARBA00022825"/>
    </source>
</evidence>
<evidence type="ECO:0000256" key="7">
    <source>
        <dbReference type="ARBA" id="ARBA00022801"/>
    </source>
</evidence>
<name>A0ABV8AZW3_9BACI</name>
<reference evidence="10" key="1">
    <citation type="journal article" date="2019" name="Int. J. Syst. Evol. Microbiol.">
        <title>The Global Catalogue of Microorganisms (GCM) 10K type strain sequencing project: providing services to taxonomists for standard genome sequencing and annotation.</title>
        <authorList>
            <consortium name="The Broad Institute Genomics Platform"/>
            <consortium name="The Broad Institute Genome Sequencing Center for Infectious Disease"/>
            <person name="Wu L."/>
            <person name="Ma J."/>
        </authorList>
    </citation>
    <scope>NUCLEOTIDE SEQUENCE [LARGE SCALE GENOMIC DNA]</scope>
    <source>
        <strain evidence="10">CCUG 61889</strain>
    </source>
</reference>
<dbReference type="RefSeq" id="WP_377914119.1">
    <property type="nucleotide sequence ID" value="NZ_JBHRZT010000032.1"/>
</dbReference>
<evidence type="ECO:0000256" key="4">
    <source>
        <dbReference type="ARBA" id="ARBA00013115"/>
    </source>
</evidence>
<sequence>MHKGELLIIGGSEGKEHETEILDKFIELSRARGGAVGILPTASQIPDQVSAEYVETFRRLGAQEIEIIGVDSREKAESPEISELVSKLSALFITGGNQKRLKDLIKGTALYDTLYEKWSSGMVIGGTSAGASIMGEHMIVSAQTKAKDDVLEVDMDEGFGLLKNMIIDQHFSQRARFGRLLHAIAQESQTIGIGIDENTAILVKGNEFEVYGQHQVRVFDGKNRTYVDVNIADNGSEEATMSGIQLHTLTKGYRFDLSKRELLNRKGE</sequence>
<evidence type="ECO:0000313" key="9">
    <source>
        <dbReference type="EMBL" id="MFC3883547.1"/>
    </source>
</evidence>
<evidence type="ECO:0000256" key="1">
    <source>
        <dbReference type="ARBA" id="ARBA00001092"/>
    </source>
</evidence>
<accession>A0ABV8AZW3</accession>
<comment type="catalytic activity">
    <reaction evidence="1">
        <text>[L-4-(L-arginin-2-N-yl)aspartate](n) + H2O = [L-4-(L-arginin-2-N-yl)aspartate](n-1) + L-4-(L-arginin-2-N-yl)aspartate</text>
        <dbReference type="Rhea" id="RHEA:12845"/>
        <dbReference type="Rhea" id="RHEA-COMP:13728"/>
        <dbReference type="Rhea" id="RHEA-COMP:13734"/>
        <dbReference type="ChEBI" id="CHEBI:15377"/>
        <dbReference type="ChEBI" id="CHEBI:137986"/>
        <dbReference type="ChEBI" id="CHEBI:137991"/>
        <dbReference type="EC" id="3.4.15.6"/>
    </reaction>
</comment>
<dbReference type="NCBIfam" id="TIGR02069">
    <property type="entry name" value="cyanophycinase"/>
    <property type="match status" value="1"/>
</dbReference>
<proteinExistence type="inferred from homology"/>
<gene>
    <name evidence="9" type="ORF">ACFOU2_08515</name>
</gene>
<dbReference type="InterPro" id="IPR005320">
    <property type="entry name" value="Peptidase_S51"/>
</dbReference>
<dbReference type="Proteomes" id="UP001595752">
    <property type="component" value="Unassembled WGS sequence"/>
</dbReference>
<dbReference type="GO" id="GO:0004180">
    <property type="term" value="F:carboxypeptidase activity"/>
    <property type="evidence" value="ECO:0007669"/>
    <property type="project" value="UniProtKB-KW"/>
</dbReference>
<dbReference type="PIRSF" id="PIRSF032067">
    <property type="entry name" value="Cyanophycinase"/>
    <property type="match status" value="1"/>
</dbReference>
<dbReference type="PANTHER" id="PTHR36175:SF1">
    <property type="entry name" value="CYANOPHYCINASE"/>
    <property type="match status" value="1"/>
</dbReference>
<dbReference type="GO" id="GO:0008241">
    <property type="term" value="F:peptidyl-dipeptidase activity"/>
    <property type="evidence" value="ECO:0007669"/>
    <property type="project" value="UniProtKB-EC"/>
</dbReference>
<dbReference type="EC" id="3.4.15.6" evidence="4"/>
<keyword evidence="8" id="KW-0720">Serine protease</keyword>
<keyword evidence="9" id="KW-0121">Carboxypeptidase</keyword>
<dbReference type="InterPro" id="IPR029062">
    <property type="entry name" value="Class_I_gatase-like"/>
</dbReference>
<dbReference type="PANTHER" id="PTHR36175">
    <property type="entry name" value="CYANOPHYCINASE"/>
    <property type="match status" value="1"/>
</dbReference>
<dbReference type="SUPFAM" id="SSF52317">
    <property type="entry name" value="Class I glutamine amidotransferase-like"/>
    <property type="match status" value="1"/>
</dbReference>
<keyword evidence="7 9" id="KW-0378">Hydrolase</keyword>
<evidence type="ECO:0000313" key="10">
    <source>
        <dbReference type="Proteomes" id="UP001595752"/>
    </source>
</evidence>
<evidence type="ECO:0000256" key="3">
    <source>
        <dbReference type="ARBA" id="ARBA00006534"/>
    </source>
</evidence>
<evidence type="ECO:0000256" key="6">
    <source>
        <dbReference type="ARBA" id="ARBA00022670"/>
    </source>
</evidence>
<dbReference type="Pfam" id="PF03575">
    <property type="entry name" value="Peptidase_S51"/>
    <property type="match status" value="1"/>
</dbReference>
<evidence type="ECO:0000256" key="5">
    <source>
        <dbReference type="ARBA" id="ARBA00015719"/>
    </source>
</evidence>
<dbReference type="InterPro" id="IPR011811">
    <property type="entry name" value="Peptidase_S51_cyanophycinase"/>
</dbReference>